<dbReference type="InterPro" id="IPR042099">
    <property type="entry name" value="ANL_N_sf"/>
</dbReference>
<evidence type="ECO:0000313" key="4">
    <source>
        <dbReference type="Proteomes" id="UP001596977"/>
    </source>
</evidence>
<dbReference type="CDD" id="cd05930">
    <property type="entry name" value="A_NRPS"/>
    <property type="match status" value="1"/>
</dbReference>
<dbReference type="Gene3D" id="3.30.300.30">
    <property type="match status" value="1"/>
</dbReference>
<evidence type="ECO:0000259" key="2">
    <source>
        <dbReference type="Pfam" id="PF13193"/>
    </source>
</evidence>
<dbReference type="InterPro" id="IPR010071">
    <property type="entry name" value="AA_adenyl_dom"/>
</dbReference>
<comment type="caution">
    <text evidence="3">The sequence shown here is derived from an EMBL/GenBank/DDBJ whole genome shotgun (WGS) entry which is preliminary data.</text>
</comment>
<accession>A0ABW3H659</accession>
<feature type="domain" description="AMP-dependent synthetase/ligase" evidence="1">
    <location>
        <begin position="9"/>
        <end position="355"/>
    </location>
</feature>
<sequence>MRTLHGLLRASAERFPVSPAIADGERTIGYAALDDLSDRLCARLFATGVAPGDRVALWIDKSWLALVALFAVLKCGATYVPVDPRAPRDRALFILGDCEVRLVAADAAHAAMLDEGGIPVLLLDEDMLAALSADALPGLVEDPETAAYILYTSGSTGEPKGVVISHRAALSVIGWAAGAFAISPGDRLSSHAPLHFDLSVIDIFAAVAAGACVALVPPPAMLFPRALAEWIAASGVTIWYSVPGALMPLAALREVARFPALRLVLLAGERLPPALARWLAGHVPQAALFNLYGPTETNVVTAWRVPKGFAGDEIPIGRATGDAAIRIVDPAMRTVAGGERGEILVSGATLMTGYWHRPEQTAAALVTLPGETGRWYRTGDHARMDGAGALVFLGRADNQIKLRGHRVELEEIEAVLLRDEAVSAAIVGPVDDVRLGAVLIAAVTGPDLARIDTAGLIKACRSALPAYMIPLEVRAMRTLPLTTTGKVDRAAVRAMLAGDRQ</sequence>
<dbReference type="Proteomes" id="UP001596977">
    <property type="component" value="Unassembled WGS sequence"/>
</dbReference>
<organism evidence="3 4">
    <name type="scientific">Sphingomonas canadensis</name>
    <dbReference type="NCBI Taxonomy" id="1219257"/>
    <lineage>
        <taxon>Bacteria</taxon>
        <taxon>Pseudomonadati</taxon>
        <taxon>Pseudomonadota</taxon>
        <taxon>Alphaproteobacteria</taxon>
        <taxon>Sphingomonadales</taxon>
        <taxon>Sphingomonadaceae</taxon>
        <taxon>Sphingomonas</taxon>
    </lineage>
</organism>
<evidence type="ECO:0000259" key="1">
    <source>
        <dbReference type="Pfam" id="PF00501"/>
    </source>
</evidence>
<dbReference type="PANTHER" id="PTHR45527:SF1">
    <property type="entry name" value="FATTY ACID SYNTHASE"/>
    <property type="match status" value="1"/>
</dbReference>
<dbReference type="RefSeq" id="WP_264944739.1">
    <property type="nucleotide sequence ID" value="NZ_JAPDRA010000005.1"/>
</dbReference>
<dbReference type="PANTHER" id="PTHR45527">
    <property type="entry name" value="NONRIBOSOMAL PEPTIDE SYNTHETASE"/>
    <property type="match status" value="1"/>
</dbReference>
<gene>
    <name evidence="3" type="ORF">ACFQ1E_11450</name>
</gene>
<name>A0ABW3H659_9SPHN</name>
<dbReference type="InterPro" id="IPR025110">
    <property type="entry name" value="AMP-bd_C"/>
</dbReference>
<evidence type="ECO:0000313" key="3">
    <source>
        <dbReference type="EMBL" id="MFD0946955.1"/>
    </source>
</evidence>
<proteinExistence type="predicted"/>
<keyword evidence="4" id="KW-1185">Reference proteome</keyword>
<protein>
    <submittedName>
        <fullName evidence="3">Amino acid adenylation domain-containing protein</fullName>
    </submittedName>
</protein>
<reference evidence="4" key="1">
    <citation type="journal article" date="2019" name="Int. J. Syst. Evol. Microbiol.">
        <title>The Global Catalogue of Microorganisms (GCM) 10K type strain sequencing project: providing services to taxonomists for standard genome sequencing and annotation.</title>
        <authorList>
            <consortium name="The Broad Institute Genomics Platform"/>
            <consortium name="The Broad Institute Genome Sequencing Center for Infectious Disease"/>
            <person name="Wu L."/>
            <person name="Ma J."/>
        </authorList>
    </citation>
    <scope>NUCLEOTIDE SEQUENCE [LARGE SCALE GENOMIC DNA]</scope>
    <source>
        <strain evidence="4">CCUG 62982</strain>
    </source>
</reference>
<dbReference type="Pfam" id="PF00501">
    <property type="entry name" value="AMP-binding"/>
    <property type="match status" value="1"/>
</dbReference>
<dbReference type="InterPro" id="IPR045851">
    <property type="entry name" value="AMP-bd_C_sf"/>
</dbReference>
<feature type="domain" description="AMP-binding enzyme C-terminal" evidence="2">
    <location>
        <begin position="411"/>
        <end position="486"/>
    </location>
</feature>
<dbReference type="NCBIfam" id="TIGR01733">
    <property type="entry name" value="AA-adenyl-dom"/>
    <property type="match status" value="1"/>
</dbReference>
<dbReference type="Gene3D" id="3.40.50.12780">
    <property type="entry name" value="N-terminal domain of ligase-like"/>
    <property type="match status" value="1"/>
</dbReference>
<dbReference type="PROSITE" id="PS00455">
    <property type="entry name" value="AMP_BINDING"/>
    <property type="match status" value="1"/>
</dbReference>
<dbReference type="InterPro" id="IPR000873">
    <property type="entry name" value="AMP-dep_synth/lig_dom"/>
</dbReference>
<dbReference type="EMBL" id="JBHTJG010000005">
    <property type="protein sequence ID" value="MFD0946955.1"/>
    <property type="molecule type" value="Genomic_DNA"/>
</dbReference>
<dbReference type="InterPro" id="IPR020845">
    <property type="entry name" value="AMP-binding_CS"/>
</dbReference>
<dbReference type="Pfam" id="PF13193">
    <property type="entry name" value="AMP-binding_C"/>
    <property type="match status" value="1"/>
</dbReference>
<dbReference type="SUPFAM" id="SSF56801">
    <property type="entry name" value="Acetyl-CoA synthetase-like"/>
    <property type="match status" value="1"/>
</dbReference>